<sequence>MSTAHRAKIKHKARETKKKRKKEAKKNPHLKKKKKKDPGIPNSFPFKEQILAEVAETRRLALEEKRRKEARVDIEGNGHILEIQKEPVAVQARPSKMDVDDDAPILIDTSIPTTAAALDAANVILYLLDARDPWSFRSIYVEEATTKPILFVLTKTDLAPRESVNDWIIQLRKRRPTFIFRATPSLCFKNTPQSGSNTKSQSEDAGCIGREAILEALHTIAQSQKEADLSVAVIGVTNVGKSAFINSLLGTSTLAVYNPLGPKATAAPSTTPYPQSVSLQHKKRQFTFIDTPGLTFIPPPSATSTPEETEERIARDVLLRNRGNISKIKDPLPLALYILSRASMEDLILLYNLPAVTIGDFDAFLAGLARKEGALQKRGAIVDFTGAARALVRDWKTGRLAFYTFSSPQQLADDPKTSSPPSTPDLSSVYTKWDEKYLARLSWRKDLRKEANISLVRLKDDELDRRKVDLEAVLLPSDDEMDSQDGGSPEEDEDDSEEDGEEESEDEEGFSQEDENDSEGGEEVDAMGASDEEEEGSDEESEPILSGKQKRAAQKATKLETSKQTLKAQKSKKAVSFVPYTKAGAKVKPQPKPASTAQPKPSAALPREKKKTASSHVPTSTRVANVANKASKAAEAAGDDAYDFSKYF</sequence>
<keyword evidence="2" id="KW-0547">Nucleotide-binding</keyword>
<dbReference type="Gene3D" id="1.10.1580.10">
    <property type="match status" value="1"/>
</dbReference>
<keyword evidence="4" id="KW-0539">Nucleus</keyword>
<keyword evidence="9" id="KW-1185">Reference proteome</keyword>
<dbReference type="PANTHER" id="PTHR11089:SF30">
    <property type="entry name" value="GUANINE NUCLEOTIDE-BINDING PROTEIN-LIKE 3 HOMOLOG"/>
    <property type="match status" value="1"/>
</dbReference>
<protein>
    <submittedName>
        <fullName evidence="8">Uncharacterized protein</fullName>
    </submittedName>
</protein>
<dbReference type="PANTHER" id="PTHR11089">
    <property type="entry name" value="GTP-BINDING PROTEIN-RELATED"/>
    <property type="match status" value="1"/>
</dbReference>
<feature type="domain" description="G" evidence="6">
    <location>
        <begin position="231"/>
        <end position="303"/>
    </location>
</feature>
<keyword evidence="3" id="KW-0342">GTP-binding</keyword>
<dbReference type="OrthoDB" id="10266128at2759"/>
<comment type="subcellular location">
    <subcellularLocation>
        <location evidence="1">Nucleus</location>
    </subcellularLocation>
</comment>
<dbReference type="HOGENOM" id="CLU_011106_5_1_1"/>
<dbReference type="InterPro" id="IPR023179">
    <property type="entry name" value="GTP-bd_ortho_bundle_sf"/>
</dbReference>
<dbReference type="InterPro" id="IPR006073">
    <property type="entry name" value="GTP-bd"/>
</dbReference>
<feature type="region of interest" description="Disordered" evidence="5">
    <location>
        <begin position="471"/>
        <end position="639"/>
    </location>
</feature>
<dbReference type="GO" id="GO:0005730">
    <property type="term" value="C:nucleolus"/>
    <property type="evidence" value="ECO:0007669"/>
    <property type="project" value="TreeGrafter"/>
</dbReference>
<comment type="caution">
    <text evidence="8">The sequence shown here is derived from an EMBL/GenBank/DDBJ whole genome shotgun (WGS) entry which is preliminary data.</text>
</comment>
<feature type="domain" description="Guanine nucleotide-binding protein-like 3 N-terminal" evidence="7">
    <location>
        <begin position="4"/>
        <end position="70"/>
    </location>
</feature>
<evidence type="ECO:0000256" key="2">
    <source>
        <dbReference type="ARBA" id="ARBA00022741"/>
    </source>
</evidence>
<feature type="compositionally biased region" description="Low complexity" evidence="5">
    <location>
        <begin position="623"/>
        <end position="636"/>
    </location>
</feature>
<evidence type="ECO:0000259" key="7">
    <source>
        <dbReference type="Pfam" id="PF08701"/>
    </source>
</evidence>
<dbReference type="InParanoid" id="G4TIT9"/>
<dbReference type="eggNOG" id="KOG2484">
    <property type="taxonomic scope" value="Eukaryota"/>
</dbReference>
<feature type="compositionally biased region" description="Basic residues" evidence="5">
    <location>
        <begin position="1"/>
        <end position="36"/>
    </location>
</feature>
<dbReference type="Pfam" id="PF01926">
    <property type="entry name" value="MMR_HSR1"/>
    <property type="match status" value="1"/>
</dbReference>
<dbReference type="OMA" id="FKLDGLW"/>
<dbReference type="Pfam" id="PF08701">
    <property type="entry name" value="GN3L_Grn1"/>
    <property type="match status" value="1"/>
</dbReference>
<evidence type="ECO:0000256" key="4">
    <source>
        <dbReference type="ARBA" id="ARBA00023242"/>
    </source>
</evidence>
<evidence type="ECO:0000313" key="9">
    <source>
        <dbReference type="Proteomes" id="UP000007148"/>
    </source>
</evidence>
<dbReference type="AlphaFoldDB" id="G4TIT9"/>
<dbReference type="EMBL" id="CAFZ01000111">
    <property type="protein sequence ID" value="CCA71234.1"/>
    <property type="molecule type" value="Genomic_DNA"/>
</dbReference>
<dbReference type="STRING" id="1109443.G4TIT9"/>
<accession>G4TIT9</accession>
<proteinExistence type="predicted"/>
<evidence type="ECO:0000259" key="6">
    <source>
        <dbReference type="Pfam" id="PF01926"/>
    </source>
</evidence>
<feature type="compositionally biased region" description="Acidic residues" evidence="5">
    <location>
        <begin position="477"/>
        <end position="542"/>
    </location>
</feature>
<evidence type="ECO:0000256" key="1">
    <source>
        <dbReference type="ARBA" id="ARBA00004123"/>
    </source>
</evidence>
<dbReference type="InterPro" id="IPR027417">
    <property type="entry name" value="P-loop_NTPase"/>
</dbReference>
<name>G4TIT9_SERID</name>
<feature type="region of interest" description="Disordered" evidence="5">
    <location>
        <begin position="409"/>
        <end position="428"/>
    </location>
</feature>
<dbReference type="GO" id="GO:0005525">
    <property type="term" value="F:GTP binding"/>
    <property type="evidence" value="ECO:0007669"/>
    <property type="project" value="UniProtKB-KW"/>
</dbReference>
<dbReference type="Proteomes" id="UP000007148">
    <property type="component" value="Unassembled WGS sequence"/>
</dbReference>
<feature type="region of interest" description="Disordered" evidence="5">
    <location>
        <begin position="1"/>
        <end position="44"/>
    </location>
</feature>
<evidence type="ECO:0000256" key="3">
    <source>
        <dbReference type="ARBA" id="ARBA00023134"/>
    </source>
</evidence>
<dbReference type="SUPFAM" id="SSF52540">
    <property type="entry name" value="P-loop containing nucleoside triphosphate hydrolases"/>
    <property type="match status" value="1"/>
</dbReference>
<feature type="compositionally biased region" description="Low complexity" evidence="5">
    <location>
        <begin position="417"/>
        <end position="428"/>
    </location>
</feature>
<gene>
    <name evidence="8" type="ORF">PIIN_05172</name>
</gene>
<dbReference type="InterPro" id="IPR050755">
    <property type="entry name" value="TRAFAC_YlqF/YawG_RiboMat"/>
</dbReference>
<dbReference type="InterPro" id="IPR014813">
    <property type="entry name" value="Gnl3_N_dom"/>
</dbReference>
<reference evidence="8 9" key="1">
    <citation type="journal article" date="2011" name="PLoS Pathog.">
        <title>Endophytic Life Strategies Decoded by Genome and Transcriptome Analyses of the Mutualistic Root Symbiont Piriformospora indica.</title>
        <authorList>
            <person name="Zuccaro A."/>
            <person name="Lahrmann U."/>
            <person name="Guldener U."/>
            <person name="Langen G."/>
            <person name="Pfiffi S."/>
            <person name="Biedenkopf D."/>
            <person name="Wong P."/>
            <person name="Samans B."/>
            <person name="Grimm C."/>
            <person name="Basiewicz M."/>
            <person name="Murat C."/>
            <person name="Martin F."/>
            <person name="Kogel K.H."/>
        </authorList>
    </citation>
    <scope>NUCLEOTIDE SEQUENCE [LARGE SCALE GENOMIC DNA]</scope>
    <source>
        <strain evidence="8 9">DSM 11827</strain>
    </source>
</reference>
<evidence type="ECO:0000256" key="5">
    <source>
        <dbReference type="SAM" id="MobiDB-lite"/>
    </source>
</evidence>
<dbReference type="Gene3D" id="3.40.50.300">
    <property type="entry name" value="P-loop containing nucleotide triphosphate hydrolases"/>
    <property type="match status" value="1"/>
</dbReference>
<evidence type="ECO:0000313" key="8">
    <source>
        <dbReference type="EMBL" id="CCA71234.1"/>
    </source>
</evidence>
<organism evidence="8 9">
    <name type="scientific">Serendipita indica (strain DSM 11827)</name>
    <name type="common">Root endophyte fungus</name>
    <name type="synonym">Piriformospora indica</name>
    <dbReference type="NCBI Taxonomy" id="1109443"/>
    <lineage>
        <taxon>Eukaryota</taxon>
        <taxon>Fungi</taxon>
        <taxon>Dikarya</taxon>
        <taxon>Basidiomycota</taxon>
        <taxon>Agaricomycotina</taxon>
        <taxon>Agaricomycetes</taxon>
        <taxon>Sebacinales</taxon>
        <taxon>Serendipitaceae</taxon>
        <taxon>Serendipita</taxon>
    </lineage>
</organism>